<comment type="caution">
    <text evidence="4">The sequence shown here is derived from an EMBL/GenBank/DDBJ whole genome shotgun (WGS) entry which is preliminary data.</text>
</comment>
<feature type="region of interest" description="Disordered" evidence="2">
    <location>
        <begin position="168"/>
        <end position="193"/>
    </location>
</feature>
<dbReference type="Proteomes" id="UP001213000">
    <property type="component" value="Unassembled WGS sequence"/>
</dbReference>
<keyword evidence="5" id="KW-1185">Reference proteome</keyword>
<feature type="region of interest" description="Disordered" evidence="2">
    <location>
        <begin position="818"/>
        <end position="869"/>
    </location>
</feature>
<dbReference type="Gene3D" id="3.40.50.300">
    <property type="entry name" value="P-loop containing nucleotide triphosphate hydrolases"/>
    <property type="match status" value="3"/>
</dbReference>
<feature type="region of interest" description="Disordered" evidence="2">
    <location>
        <begin position="889"/>
        <end position="908"/>
    </location>
</feature>
<sequence length="1942" mass="217693">MSKCKIQSDDPSGRTKIPRIQPPRFQNPQYEEPGAGDGLLCNDAVYLIQTPADTISTCPGFSPSPFQGVVQSSWSCENHAPGRPRLGSGSSPAVALNSYSSSGATHGHSTSSSRYPPVDLQPQYAQQPGDLSRSETHNVHNATFQKGSFAHAHDFKIDTINIFGYEGQTEDAGSGEEARRNLEMSRTESEKRSEEKEVLNKIVLKALPGAMLDSEDRGYIPQCDEQTRLTIRNRIVEWARDHTLPPASLLFWLSGPAAVGKSAVAQTVAETMKQMGLLGAVFFFSRPNGRSDPKAVIPTLVLQLFTSIPEYRRIVSDKIARDPTILQKNRDTQFQELIIDPFLTLADSQAASNAQNILIVLDGLDECSDRAAQSEFVTIISRQVRSASRLRFLICSRPEPHLEVAFCNEEAQVITIRETLKVDDSEARTDADRLLTKGFTKIRSRYPDQLTDNWPTRTQIGLIADRASGHLGFVSFILRFIGDENYDDPSSQLEVCIRFLKRSRGSEASNPLHLLDLLYTQILSDIPSAVLPTTQRILAFSMFYSDMMDQRWSLYTQANFLGLSQASTYSALRRLHSVIAIPSPTEAAWSDLKVHHTSFTDYLKDPARSGKFALDKNTLPPMLMITRSMKWLDRTRGTLERFWSPNTREQLLSYLRWKLPFTDDGSIFHTLTKFSLLCLCRICPSVSEQSLQGLVSTLERFDFDLDYTRYPDEELRDSKFPNFIRWLVTLGALSSSFVEVIPPNACTMSAPHTTLVAWTRNPETYVAPFRHFKTEGNGFTAYVELGSVNPILLKLSAEALPGLVVILFTTALMSKRKADDDLHGRTKVARTQHSSPRTTPPPGRSESIGQNQAPDHPRISDDSQAKAPDHHSCMDFRISINTHPLLDFLANTNGHKPSRSPSPTTPPQPLHLIHAQNPTRSENHSLGNHGGNFAHARDFIANINMVEYNQTERAEDREVRDKLESKALLSATLDSVDRGYIPRCDEETRLTIRDRIVEWVQNCVQPRRLFWLSGPAAVGKSAVAQTVAETMKKMGLLVAVFFFSRPNNRSDPKPVIPTLVLQLFTSLPEYRRIVTDKLIQDPTILQKNLNIQFQELIIDPFLILANSQTASKTQDALLIVLDGLDECSGQGAQSNFIEMISRHCARSTSRLRFLICSRPEPCLKVAFSKEETKAITIQERLIIEDEEAQSDAYLLLRKGFAEIRSRYPDQLTDDWPTLAQIRLISDRASGHLGFASFIIRFIGDEDYDNPSGQLKVCMRFLEDSRGSEDPNPLHLLDLLYTRILSDIPSDILPTTQRILAFFMFYSDMMDGPQSLWSQSTFLGLSQADTYSALRRLHSVIVVPSPSEAGSSSLKVHHASFTDYLKDSARSGKFALDKDTLSPISTITLSIEWLDCTREILHRGPWSPAVWEALSPYLAWKLPSIPDGNILYDLTNYSFLLLWRIYPVASENSLKDFMNTSERFSQLHGDYIGLLLSVIPHGLLDPRNCSDIPRCDEQTRLTIRNRIVRWSLHTRTRYLFWLSGPASVGKSAVALTVKETMKEMGHPGAAFFFSRPNGRSNPNIVIPTLALQLFTSIPGFQHILTEKIARDPTILQKSRDVQFQELIIDPFLVLANSQSASNEQRILIVLDGLDECSDRAAQSEFLTTISRHAKSESRLRFLICSRHEPHLQVAFSKAETQAITIQDRLNVDDTEAQSDADRLLQNGFSEIRSRYPDQLTDDWPTPAQTRLIADRASGHLGVASSIIQFIGDKDCDDPSGQLEACIRFLECSRGSESSNPLRVLDLLYTQILTDIPLAILGTTQRLLAFFMFHSDTTSGQMSLFAAAAFLGLSQPSTYSALRRLHSVIAVPSHAEAARSNIKVHHASFTDYLKDPVRSGKFALDENTLPPMLMISRSIEWLNNTRGILQGGIWSRDTSKALLPKLPWKPPSTDKGLSLIQTIQ</sequence>
<dbReference type="InterPro" id="IPR027417">
    <property type="entry name" value="P-loop_NTPase"/>
</dbReference>
<dbReference type="Pfam" id="PF24883">
    <property type="entry name" value="NPHP3_N"/>
    <property type="match status" value="3"/>
</dbReference>
<evidence type="ECO:0000259" key="3">
    <source>
        <dbReference type="Pfam" id="PF24883"/>
    </source>
</evidence>
<evidence type="ECO:0000256" key="1">
    <source>
        <dbReference type="ARBA" id="ARBA00022737"/>
    </source>
</evidence>
<feature type="region of interest" description="Disordered" evidence="2">
    <location>
        <begin position="1"/>
        <end position="36"/>
    </location>
</feature>
<protein>
    <recommendedName>
        <fullName evidence="3">Nephrocystin 3-like N-terminal domain-containing protein</fullName>
    </recommendedName>
</protein>
<dbReference type="EMBL" id="JANIEX010001631">
    <property type="protein sequence ID" value="KAJ3555909.1"/>
    <property type="molecule type" value="Genomic_DNA"/>
</dbReference>
<feature type="domain" description="Nephrocystin 3-like N-terminal" evidence="3">
    <location>
        <begin position="237"/>
        <end position="397"/>
    </location>
</feature>
<evidence type="ECO:0000256" key="2">
    <source>
        <dbReference type="SAM" id="MobiDB-lite"/>
    </source>
</evidence>
<proteinExistence type="predicted"/>
<organism evidence="4 5">
    <name type="scientific">Leucocoprinus birnbaumii</name>
    <dbReference type="NCBI Taxonomy" id="56174"/>
    <lineage>
        <taxon>Eukaryota</taxon>
        <taxon>Fungi</taxon>
        <taxon>Dikarya</taxon>
        <taxon>Basidiomycota</taxon>
        <taxon>Agaricomycotina</taxon>
        <taxon>Agaricomycetes</taxon>
        <taxon>Agaricomycetidae</taxon>
        <taxon>Agaricales</taxon>
        <taxon>Agaricineae</taxon>
        <taxon>Agaricaceae</taxon>
        <taxon>Leucocoprinus</taxon>
    </lineage>
</organism>
<dbReference type="SUPFAM" id="SSF52540">
    <property type="entry name" value="P-loop containing nucleoside triphosphate hydrolases"/>
    <property type="match status" value="3"/>
</dbReference>
<name>A0AAD5VF71_9AGAR</name>
<dbReference type="InterPro" id="IPR056884">
    <property type="entry name" value="NPHP3-like_N"/>
</dbReference>
<feature type="region of interest" description="Disordered" evidence="2">
    <location>
        <begin position="80"/>
        <end position="135"/>
    </location>
</feature>
<evidence type="ECO:0000313" key="4">
    <source>
        <dbReference type="EMBL" id="KAJ3555909.1"/>
    </source>
</evidence>
<gene>
    <name evidence="4" type="ORF">NP233_g12096</name>
</gene>
<dbReference type="PANTHER" id="PTHR10039">
    <property type="entry name" value="AMELOGENIN"/>
    <property type="match status" value="1"/>
</dbReference>
<feature type="domain" description="Nephrocystin 3-like N-terminal" evidence="3">
    <location>
        <begin position="994"/>
        <end position="1158"/>
    </location>
</feature>
<feature type="compositionally biased region" description="Low complexity" evidence="2">
    <location>
        <begin position="98"/>
        <end position="113"/>
    </location>
</feature>
<feature type="domain" description="Nephrocystin 3-like N-terminal" evidence="3">
    <location>
        <begin position="1506"/>
        <end position="1665"/>
    </location>
</feature>
<feature type="compositionally biased region" description="Basic and acidic residues" evidence="2">
    <location>
        <begin position="1"/>
        <end position="13"/>
    </location>
</feature>
<reference evidence="4" key="1">
    <citation type="submission" date="2022-07" db="EMBL/GenBank/DDBJ databases">
        <title>Genome Sequence of Leucocoprinus birnbaumii.</title>
        <authorList>
            <person name="Buettner E."/>
        </authorList>
    </citation>
    <scope>NUCLEOTIDE SEQUENCE</scope>
    <source>
        <strain evidence="4">VT141</strain>
    </source>
</reference>
<feature type="compositionally biased region" description="Basic and acidic residues" evidence="2">
    <location>
        <begin position="176"/>
        <end position="193"/>
    </location>
</feature>
<feature type="compositionally biased region" description="Basic and acidic residues" evidence="2">
    <location>
        <begin position="855"/>
        <end position="869"/>
    </location>
</feature>
<accession>A0AAD5VF71</accession>
<evidence type="ECO:0000313" key="5">
    <source>
        <dbReference type="Proteomes" id="UP001213000"/>
    </source>
</evidence>
<keyword evidence="1" id="KW-0677">Repeat</keyword>
<dbReference type="PANTHER" id="PTHR10039:SF14">
    <property type="entry name" value="NACHT DOMAIN-CONTAINING PROTEIN"/>
    <property type="match status" value="1"/>
</dbReference>